<keyword evidence="4" id="KW-1185">Reference proteome</keyword>
<dbReference type="PROSITE" id="PS50119">
    <property type="entry name" value="ZF_BBOX"/>
    <property type="match status" value="2"/>
</dbReference>
<dbReference type="OrthoDB" id="6108862at2759"/>
<dbReference type="SUPFAM" id="SSF57845">
    <property type="entry name" value="B-box zinc-binding domain"/>
    <property type="match status" value="1"/>
</dbReference>
<dbReference type="Proteomes" id="UP000828390">
    <property type="component" value="Unassembled WGS sequence"/>
</dbReference>
<reference evidence="3" key="1">
    <citation type="journal article" date="2019" name="bioRxiv">
        <title>The Genome of the Zebra Mussel, Dreissena polymorpha: A Resource for Invasive Species Research.</title>
        <authorList>
            <person name="McCartney M.A."/>
            <person name="Auch B."/>
            <person name="Kono T."/>
            <person name="Mallez S."/>
            <person name="Zhang Y."/>
            <person name="Obille A."/>
            <person name="Becker A."/>
            <person name="Abrahante J.E."/>
            <person name="Garbe J."/>
            <person name="Badalamenti J.P."/>
            <person name="Herman A."/>
            <person name="Mangelson H."/>
            <person name="Liachko I."/>
            <person name="Sullivan S."/>
            <person name="Sone E.D."/>
            <person name="Koren S."/>
            <person name="Silverstein K.A.T."/>
            <person name="Beckman K.B."/>
            <person name="Gohl D.M."/>
        </authorList>
    </citation>
    <scope>NUCLEOTIDE SEQUENCE</scope>
    <source>
        <strain evidence="3">Duluth1</strain>
        <tissue evidence="3">Whole animal</tissue>
    </source>
</reference>
<dbReference type="InterPro" id="IPR047153">
    <property type="entry name" value="TRIM45/56/19-like"/>
</dbReference>
<keyword evidence="1" id="KW-0862">Zinc</keyword>
<feature type="domain" description="B box-type" evidence="2">
    <location>
        <begin position="21"/>
        <end position="62"/>
    </location>
</feature>
<accession>A0A9D3YGG1</accession>
<gene>
    <name evidence="3" type="ORF">DPMN_085617</name>
</gene>
<dbReference type="SUPFAM" id="SSF63825">
    <property type="entry name" value="YWTD domain"/>
    <property type="match status" value="1"/>
</dbReference>
<evidence type="ECO:0000256" key="1">
    <source>
        <dbReference type="PROSITE-ProRule" id="PRU00024"/>
    </source>
</evidence>
<sequence length="611" mass="69444">MEAAAVSFSDQGSDSVVEFCCSECDDETKEARFYCENCLKFYCEECIEPHNKLYKKHNSFARGEVNKWPLAKKYMDFLERCEVHKGKQIEFICEDHDKLCCNACVLLNHRTCSNVKMVSESVNNRPLSGIRKLSTKIQHILGQTKKMEANFRSELETLEVSYIQRVRDIRDVRQKVIAALDVLEKNTLREVDDIKSCFQESLKSNIDDCTKINSDLDMFNAILPDVGNKSKELQFIAEKKFMDKIQISEKYINDYSLKTEYSITFCANTGIEQYISKLTHLGITGHNNRKMPAHGNPNEIFTFHDKYTHIVNLQTYSNQESENISISERPTDEMNLNNDDVSNESDEDIYIAGICGFLSGQIVIAFSNQTLKLFDQQYRSIGRCEVSGSCKDMCKISPNEIAIALFNEPDSSDDDSSGDETSSSDKIHEVQLIGLDKGQLIKDRIIQLTHLCIGIASYQDDLYVTSGTALYHYKLTGSLVGKIHEDKSDNHTVWKCAVGLHGDKIFLTNTDKDCLITLAMDGSVLSRLDGIGRHADIHVTPLGQVLVFRDKKGIIQIDGDGRTIIAKDGRIFDIRVGDIRVRVQSVYYNQMTQAFILIPEEDEYMFVFEKQ</sequence>
<keyword evidence="1" id="KW-0863">Zinc-finger</keyword>
<dbReference type="Gene3D" id="3.30.160.60">
    <property type="entry name" value="Classic Zinc Finger"/>
    <property type="match status" value="1"/>
</dbReference>
<evidence type="ECO:0000259" key="2">
    <source>
        <dbReference type="PROSITE" id="PS50119"/>
    </source>
</evidence>
<dbReference type="InterPro" id="IPR000315">
    <property type="entry name" value="Znf_B-box"/>
</dbReference>
<feature type="domain" description="B box-type" evidence="2">
    <location>
        <begin position="76"/>
        <end position="120"/>
    </location>
</feature>
<proteinExistence type="predicted"/>
<dbReference type="AlphaFoldDB" id="A0A9D3YGG1"/>
<reference evidence="3" key="2">
    <citation type="submission" date="2020-11" db="EMBL/GenBank/DDBJ databases">
        <authorList>
            <person name="McCartney M.A."/>
            <person name="Auch B."/>
            <person name="Kono T."/>
            <person name="Mallez S."/>
            <person name="Becker A."/>
            <person name="Gohl D.M."/>
            <person name="Silverstein K.A.T."/>
            <person name="Koren S."/>
            <person name="Bechman K.B."/>
            <person name="Herman A."/>
            <person name="Abrahante J.E."/>
            <person name="Garbe J."/>
        </authorList>
    </citation>
    <scope>NUCLEOTIDE SEQUENCE</scope>
    <source>
        <strain evidence="3">Duluth1</strain>
        <tissue evidence="3">Whole animal</tissue>
    </source>
</reference>
<dbReference type="PANTHER" id="PTHR25462:SF296">
    <property type="entry name" value="MEIOTIC P26, ISOFORM F"/>
    <property type="match status" value="1"/>
</dbReference>
<name>A0A9D3YGG1_DREPO</name>
<evidence type="ECO:0000313" key="3">
    <source>
        <dbReference type="EMBL" id="KAH3698100.1"/>
    </source>
</evidence>
<keyword evidence="1" id="KW-0479">Metal-binding</keyword>
<organism evidence="3 4">
    <name type="scientific">Dreissena polymorpha</name>
    <name type="common">Zebra mussel</name>
    <name type="synonym">Mytilus polymorpha</name>
    <dbReference type="NCBI Taxonomy" id="45954"/>
    <lineage>
        <taxon>Eukaryota</taxon>
        <taxon>Metazoa</taxon>
        <taxon>Spiralia</taxon>
        <taxon>Lophotrochozoa</taxon>
        <taxon>Mollusca</taxon>
        <taxon>Bivalvia</taxon>
        <taxon>Autobranchia</taxon>
        <taxon>Heteroconchia</taxon>
        <taxon>Euheterodonta</taxon>
        <taxon>Imparidentia</taxon>
        <taxon>Neoheterodontei</taxon>
        <taxon>Myida</taxon>
        <taxon>Dreissenoidea</taxon>
        <taxon>Dreissenidae</taxon>
        <taxon>Dreissena</taxon>
    </lineage>
</organism>
<dbReference type="EMBL" id="JAIWYP010000016">
    <property type="protein sequence ID" value="KAH3698100.1"/>
    <property type="molecule type" value="Genomic_DNA"/>
</dbReference>
<comment type="caution">
    <text evidence="3">The sequence shown here is derived from an EMBL/GenBank/DDBJ whole genome shotgun (WGS) entry which is preliminary data.</text>
</comment>
<dbReference type="GO" id="GO:0008270">
    <property type="term" value="F:zinc ion binding"/>
    <property type="evidence" value="ECO:0007669"/>
    <property type="project" value="UniProtKB-KW"/>
</dbReference>
<evidence type="ECO:0000313" key="4">
    <source>
        <dbReference type="Proteomes" id="UP000828390"/>
    </source>
</evidence>
<protein>
    <recommendedName>
        <fullName evidence="2">B box-type domain-containing protein</fullName>
    </recommendedName>
</protein>
<dbReference type="PANTHER" id="PTHR25462">
    <property type="entry name" value="BONUS, ISOFORM C-RELATED"/>
    <property type="match status" value="1"/>
</dbReference>
<dbReference type="CDD" id="cd19776">
    <property type="entry name" value="Bbox2_TRIM25_C-IV"/>
    <property type="match status" value="1"/>
</dbReference>